<evidence type="ECO:0000256" key="8">
    <source>
        <dbReference type="ARBA" id="ARBA00023136"/>
    </source>
</evidence>
<organism evidence="12">
    <name type="scientific">Ligia oceanica</name>
    <name type="common">Common sea slater</name>
    <name type="synonym">Oniscus oceanica</name>
    <dbReference type="NCBI Taxonomy" id="96856"/>
    <lineage>
        <taxon>Eukaryota</taxon>
        <taxon>Metazoa</taxon>
        <taxon>Ecdysozoa</taxon>
        <taxon>Arthropoda</taxon>
        <taxon>Crustacea</taxon>
        <taxon>Multicrustacea</taxon>
        <taxon>Malacostraca</taxon>
        <taxon>Eumalacostraca</taxon>
        <taxon>Peracarida</taxon>
        <taxon>Isopoda</taxon>
        <taxon>Oniscidea</taxon>
        <taxon>Diplocheta</taxon>
        <taxon>Ligiidae</taxon>
        <taxon>Ligia</taxon>
    </lineage>
</organism>
<dbReference type="GO" id="GO:0008137">
    <property type="term" value="F:NADH dehydrogenase (ubiquinone) activity"/>
    <property type="evidence" value="ECO:0007669"/>
    <property type="project" value="UniProtKB-EC"/>
</dbReference>
<proteinExistence type="inferred from homology"/>
<evidence type="ECO:0000256" key="10">
    <source>
        <dbReference type="ARBA" id="ARBA00049551"/>
    </source>
</evidence>
<geneLocation type="mitochondrion" evidence="12"/>
<comment type="catalytic activity">
    <reaction evidence="10">
        <text>a ubiquinone + NADH + 5 H(+)(in) = a ubiquinol + NAD(+) + 4 H(+)(out)</text>
        <dbReference type="Rhea" id="RHEA:29091"/>
        <dbReference type="Rhea" id="RHEA-COMP:9565"/>
        <dbReference type="Rhea" id="RHEA-COMP:9566"/>
        <dbReference type="ChEBI" id="CHEBI:15378"/>
        <dbReference type="ChEBI" id="CHEBI:16389"/>
        <dbReference type="ChEBI" id="CHEBI:17976"/>
        <dbReference type="ChEBI" id="CHEBI:57540"/>
        <dbReference type="ChEBI" id="CHEBI:57945"/>
        <dbReference type="EC" id="7.1.1.2"/>
    </reaction>
</comment>
<evidence type="ECO:0000256" key="2">
    <source>
        <dbReference type="ARBA" id="ARBA00010519"/>
    </source>
</evidence>
<keyword evidence="12" id="KW-0496">Mitochondrion</keyword>
<keyword evidence="5" id="KW-1278">Translocase</keyword>
<comment type="subcellular location">
    <subcellularLocation>
        <location evidence="1">Membrane</location>
        <topology evidence="1">Multi-pass membrane protein</topology>
    </subcellularLocation>
</comment>
<keyword evidence="7" id="KW-0520">NAD</keyword>
<feature type="transmembrane region" description="Helical" evidence="11">
    <location>
        <begin position="30"/>
        <end position="49"/>
    </location>
</feature>
<protein>
    <recommendedName>
        <fullName evidence="3">NADH-ubiquinone oxidoreductase chain 4L</fullName>
    </recommendedName>
    <alternativeName>
        <fullName evidence="9">NADH dehydrogenase subunit 4L</fullName>
    </alternativeName>
</protein>
<evidence type="ECO:0000256" key="7">
    <source>
        <dbReference type="ARBA" id="ARBA00023027"/>
    </source>
</evidence>
<evidence type="ECO:0000313" key="12">
    <source>
        <dbReference type="EMBL" id="ABD95367.1"/>
    </source>
</evidence>
<name>Q09TF3_LIGOC</name>
<evidence type="ECO:0000256" key="5">
    <source>
        <dbReference type="ARBA" id="ARBA00022967"/>
    </source>
</evidence>
<comment type="similarity">
    <text evidence="2">Belongs to the complex I subunit 4L family.</text>
</comment>
<evidence type="ECO:0000256" key="11">
    <source>
        <dbReference type="SAM" id="Phobius"/>
    </source>
</evidence>
<keyword evidence="6 11" id="KW-1133">Transmembrane helix</keyword>
<keyword evidence="8 11" id="KW-0472">Membrane</keyword>
<dbReference type="AlphaFoldDB" id="Q09TF3"/>
<evidence type="ECO:0000256" key="9">
    <source>
        <dbReference type="ARBA" id="ARBA00031586"/>
    </source>
</evidence>
<feature type="transmembrane region" description="Helical" evidence="11">
    <location>
        <begin position="6"/>
        <end position="23"/>
    </location>
</feature>
<dbReference type="GO" id="GO:0016020">
    <property type="term" value="C:membrane"/>
    <property type="evidence" value="ECO:0007669"/>
    <property type="project" value="UniProtKB-SubCell"/>
</dbReference>
<keyword evidence="4 11" id="KW-0812">Transmembrane</keyword>
<evidence type="ECO:0000256" key="4">
    <source>
        <dbReference type="ARBA" id="ARBA00022692"/>
    </source>
</evidence>
<dbReference type="Gene3D" id="1.10.287.3510">
    <property type="match status" value="1"/>
</dbReference>
<feature type="transmembrane region" description="Helical" evidence="11">
    <location>
        <begin position="55"/>
        <end position="79"/>
    </location>
</feature>
<dbReference type="Pfam" id="PF00420">
    <property type="entry name" value="Oxidored_q2"/>
    <property type="match status" value="1"/>
</dbReference>
<accession>Q09TF3</accession>
<sequence length="96" mass="10497">MSTILILISVMFISGLMSFVLSWNHILSTLIAMEFMALSLFFTLNSVSAETWTESFYALIYLAVAVCEGALGLSILVAASQQTGNDLFSSMNTLSW</sequence>
<dbReference type="EMBL" id="DQ442914">
    <property type="protein sequence ID" value="ABD95367.1"/>
    <property type="molecule type" value="Genomic_DNA"/>
</dbReference>
<evidence type="ECO:0000256" key="3">
    <source>
        <dbReference type="ARBA" id="ARBA00016612"/>
    </source>
</evidence>
<evidence type="ECO:0000256" key="1">
    <source>
        <dbReference type="ARBA" id="ARBA00004141"/>
    </source>
</evidence>
<evidence type="ECO:0000256" key="6">
    <source>
        <dbReference type="ARBA" id="ARBA00022989"/>
    </source>
</evidence>
<reference evidence="12" key="1">
    <citation type="journal article" date="2006" name="BMC Genomics">
        <title>The complete mitochondrial genome of the common sea slater, Ligia oceanica (Crustacea, Isopoda) bears a novel gene order and unusual control region features.</title>
        <authorList>
            <person name="Kilpert F."/>
            <person name="Podsiadlowski L."/>
        </authorList>
    </citation>
    <scope>NUCLEOTIDE SEQUENCE</scope>
</reference>
<dbReference type="InterPro" id="IPR039428">
    <property type="entry name" value="NUOK/Mnh_C1-like"/>
</dbReference>
<gene>
    <name evidence="12" type="primary">ND4L</name>
</gene>